<organism evidence="2 3">
    <name type="scientific">Streptomyces candidus</name>
    <dbReference type="NCBI Taxonomy" id="67283"/>
    <lineage>
        <taxon>Bacteria</taxon>
        <taxon>Bacillati</taxon>
        <taxon>Actinomycetota</taxon>
        <taxon>Actinomycetes</taxon>
        <taxon>Kitasatosporales</taxon>
        <taxon>Streptomycetaceae</taxon>
        <taxon>Streptomyces</taxon>
    </lineage>
</organism>
<protein>
    <submittedName>
        <fullName evidence="2">Acyl carrier protein</fullName>
    </submittedName>
</protein>
<dbReference type="Proteomes" id="UP000540423">
    <property type="component" value="Unassembled WGS sequence"/>
</dbReference>
<dbReference type="RefSeq" id="WP_185034880.1">
    <property type="nucleotide sequence ID" value="NZ_BNBN01000006.1"/>
</dbReference>
<keyword evidence="3" id="KW-1185">Reference proteome</keyword>
<sequence>MPPNLSLDRAAVATVVKKTVVAESRLSIAPESVSEDEPLVGDLLHVNSLGFVGMLVRIEDELDAALPDNLFVGRSFRTVGDLIDVVTTAEATR</sequence>
<evidence type="ECO:0000313" key="3">
    <source>
        <dbReference type="Proteomes" id="UP000540423"/>
    </source>
</evidence>
<dbReference type="InterPro" id="IPR036736">
    <property type="entry name" value="ACP-like_sf"/>
</dbReference>
<dbReference type="EMBL" id="JACHEM010000014">
    <property type="protein sequence ID" value="MBB6438624.1"/>
    <property type="molecule type" value="Genomic_DNA"/>
</dbReference>
<comment type="caution">
    <text evidence="2">The sequence shown here is derived from an EMBL/GenBank/DDBJ whole genome shotgun (WGS) entry which is preliminary data.</text>
</comment>
<feature type="domain" description="Carrier" evidence="1">
    <location>
        <begin position="10"/>
        <end position="90"/>
    </location>
</feature>
<evidence type="ECO:0000259" key="1">
    <source>
        <dbReference type="PROSITE" id="PS50075"/>
    </source>
</evidence>
<reference evidence="2 3" key="1">
    <citation type="submission" date="2020-08" db="EMBL/GenBank/DDBJ databases">
        <title>Genomic Encyclopedia of Type Strains, Phase IV (KMG-IV): sequencing the most valuable type-strain genomes for metagenomic binning, comparative biology and taxonomic classification.</title>
        <authorList>
            <person name="Goeker M."/>
        </authorList>
    </citation>
    <scope>NUCLEOTIDE SEQUENCE [LARGE SCALE GENOMIC DNA]</scope>
    <source>
        <strain evidence="2 3">DSM 40141</strain>
    </source>
</reference>
<name>A0A7X0HJ46_9ACTN</name>
<gene>
    <name evidence="2" type="ORF">HNQ79_005136</name>
</gene>
<dbReference type="InterPro" id="IPR009081">
    <property type="entry name" value="PP-bd_ACP"/>
</dbReference>
<accession>A0A7X0HJ46</accession>
<dbReference type="Pfam" id="PF00550">
    <property type="entry name" value="PP-binding"/>
    <property type="match status" value="1"/>
</dbReference>
<dbReference type="AlphaFoldDB" id="A0A7X0HJ46"/>
<dbReference type="Gene3D" id="1.10.1200.10">
    <property type="entry name" value="ACP-like"/>
    <property type="match status" value="1"/>
</dbReference>
<evidence type="ECO:0000313" key="2">
    <source>
        <dbReference type="EMBL" id="MBB6438624.1"/>
    </source>
</evidence>
<dbReference type="PROSITE" id="PS50075">
    <property type="entry name" value="CARRIER"/>
    <property type="match status" value="1"/>
</dbReference>
<dbReference type="SUPFAM" id="SSF47336">
    <property type="entry name" value="ACP-like"/>
    <property type="match status" value="1"/>
</dbReference>
<proteinExistence type="predicted"/>